<evidence type="ECO:0000256" key="1">
    <source>
        <dbReference type="SAM" id="MobiDB-lite"/>
    </source>
</evidence>
<evidence type="ECO:0000313" key="3">
    <source>
        <dbReference type="Proteomes" id="UP001214576"/>
    </source>
</evidence>
<keyword evidence="3" id="KW-1185">Reference proteome</keyword>
<accession>A0AAD4US82</accession>
<dbReference type="Proteomes" id="UP001214576">
    <property type="component" value="Unassembled WGS sequence"/>
</dbReference>
<dbReference type="EMBL" id="JAKZEL010000001">
    <property type="protein sequence ID" value="KAI4549680.1"/>
    <property type="molecule type" value="Genomic_DNA"/>
</dbReference>
<feature type="region of interest" description="Disordered" evidence="1">
    <location>
        <begin position="29"/>
        <end position="53"/>
    </location>
</feature>
<organism evidence="2 3">
    <name type="scientific">Ovis ammon polii</name>
    <dbReference type="NCBI Taxonomy" id="230172"/>
    <lineage>
        <taxon>Eukaryota</taxon>
        <taxon>Metazoa</taxon>
        <taxon>Chordata</taxon>
        <taxon>Craniata</taxon>
        <taxon>Vertebrata</taxon>
        <taxon>Euteleostomi</taxon>
        <taxon>Mammalia</taxon>
        <taxon>Eutheria</taxon>
        <taxon>Laurasiatheria</taxon>
        <taxon>Artiodactyla</taxon>
        <taxon>Ruminantia</taxon>
        <taxon>Pecora</taxon>
        <taxon>Bovidae</taxon>
        <taxon>Caprinae</taxon>
        <taxon>Ovis</taxon>
    </lineage>
</organism>
<sequence>MKGRSEEIPFVQGKEQQLRFAGAAVKRYPTLKNRNGNDNQLFPEPGPDSSSPMTLTLTSALKSIYTLYTASIYTLPKNGWFMDCKFHEDKGCDFLSPVPGISDNS</sequence>
<reference evidence="2" key="1">
    <citation type="submission" date="2022-03" db="EMBL/GenBank/DDBJ databases">
        <title>Genomic analyses of argali, domestic sheep and their hybrids provide insights into chromosomal evolution, heterosis and genetic basis of agronomic traits.</title>
        <authorList>
            <person name="Li M."/>
        </authorList>
    </citation>
    <scope>NUCLEOTIDE SEQUENCE</scope>
    <source>
        <strain evidence="2">CAU-MHL-2022a</strain>
        <tissue evidence="2">Skin</tissue>
    </source>
</reference>
<proteinExistence type="predicted"/>
<gene>
    <name evidence="2" type="ORF">MG293_002010</name>
</gene>
<evidence type="ECO:0000313" key="2">
    <source>
        <dbReference type="EMBL" id="KAI4549680.1"/>
    </source>
</evidence>
<name>A0AAD4US82_OVIAM</name>
<dbReference type="AlphaFoldDB" id="A0AAD4US82"/>
<protein>
    <submittedName>
        <fullName evidence="2">Uncharacterized protein</fullName>
    </submittedName>
</protein>
<comment type="caution">
    <text evidence="2">The sequence shown here is derived from an EMBL/GenBank/DDBJ whole genome shotgun (WGS) entry which is preliminary data.</text>
</comment>